<accession>A0A5B2WT47</accession>
<evidence type="ECO:0000256" key="2">
    <source>
        <dbReference type="SAM" id="Phobius"/>
    </source>
</evidence>
<feature type="domain" description="Septum formation-related" evidence="3">
    <location>
        <begin position="164"/>
        <end position="259"/>
    </location>
</feature>
<feature type="compositionally biased region" description="Low complexity" evidence="1">
    <location>
        <begin position="126"/>
        <end position="153"/>
    </location>
</feature>
<evidence type="ECO:0000259" key="3">
    <source>
        <dbReference type="Pfam" id="PF13845"/>
    </source>
</evidence>
<comment type="caution">
    <text evidence="4">The sequence shown here is derived from an EMBL/GenBank/DDBJ whole genome shotgun (WGS) entry which is preliminary data.</text>
</comment>
<dbReference type="Pfam" id="PF13845">
    <property type="entry name" value="Septum_form"/>
    <property type="match status" value="1"/>
</dbReference>
<feature type="compositionally biased region" description="Low complexity" evidence="1">
    <location>
        <begin position="38"/>
        <end position="52"/>
    </location>
</feature>
<dbReference type="EMBL" id="VUOB01000059">
    <property type="protein sequence ID" value="KAA2254901.1"/>
    <property type="molecule type" value="Genomic_DNA"/>
</dbReference>
<feature type="transmembrane region" description="Helical" evidence="2">
    <location>
        <begin position="55"/>
        <end position="79"/>
    </location>
</feature>
<keyword evidence="2" id="KW-0472">Membrane</keyword>
<sequence length="276" mass="28592">MSEPVADLPQSTWQPPVPQPTDQPAAWYPQGPAPMPQMAPGEERPTGPTGPTNGLAVTSFVLSLIGGLVISTVLGIVALRQIRLRGERGRGLVTAGFVLSGLWVIGTIVAVVLVSAPTRSQPHAVAAGSSTSARASTSARPTTRAGTATHPTGETGSVQPAQLRAKDCFDGIHGSGQTTILRVTLVPCAQPHDAEMLTELTLTDSQFPGQTAVLEEAKTKCADGAEAEVAGSPILAQLELYVMAPTSLTWAHGDRTVRCVAIDIDGGKLPGPVHPR</sequence>
<protein>
    <recommendedName>
        <fullName evidence="3">Septum formation-related domain-containing protein</fullName>
    </recommendedName>
</protein>
<keyword evidence="5" id="KW-1185">Reference proteome</keyword>
<keyword evidence="2" id="KW-1133">Transmembrane helix</keyword>
<dbReference type="OrthoDB" id="3628931at2"/>
<dbReference type="InterPro" id="IPR026004">
    <property type="entry name" value="Septum_form"/>
</dbReference>
<gene>
    <name evidence="4" type="ORF">F0L68_29415</name>
</gene>
<organism evidence="4 5">
    <name type="scientific">Solihabitans fulvus</name>
    <dbReference type="NCBI Taxonomy" id="1892852"/>
    <lineage>
        <taxon>Bacteria</taxon>
        <taxon>Bacillati</taxon>
        <taxon>Actinomycetota</taxon>
        <taxon>Actinomycetes</taxon>
        <taxon>Pseudonocardiales</taxon>
        <taxon>Pseudonocardiaceae</taxon>
        <taxon>Solihabitans</taxon>
    </lineage>
</organism>
<reference evidence="4 5" key="2">
    <citation type="submission" date="2019-09" db="EMBL/GenBank/DDBJ databases">
        <authorList>
            <person name="Jin C."/>
        </authorList>
    </citation>
    <scope>NUCLEOTIDE SEQUENCE [LARGE SCALE GENOMIC DNA]</scope>
    <source>
        <strain evidence="4 5">AN110305</strain>
    </source>
</reference>
<evidence type="ECO:0000313" key="5">
    <source>
        <dbReference type="Proteomes" id="UP000323454"/>
    </source>
</evidence>
<keyword evidence="2" id="KW-0812">Transmembrane</keyword>
<reference evidence="4 5" key="1">
    <citation type="submission" date="2019-09" db="EMBL/GenBank/DDBJ databases">
        <title>Goodfellowia gen. nov., a new genus of the Pseudonocardineae related to Actinoalloteichus, containing Goodfellowia coeruleoviolacea gen. nov., comb. nov. gen. nov., comb. nov.</title>
        <authorList>
            <person name="Labeda D."/>
        </authorList>
    </citation>
    <scope>NUCLEOTIDE SEQUENCE [LARGE SCALE GENOMIC DNA]</scope>
    <source>
        <strain evidence="4 5">AN110305</strain>
    </source>
</reference>
<dbReference type="Proteomes" id="UP000323454">
    <property type="component" value="Unassembled WGS sequence"/>
</dbReference>
<evidence type="ECO:0000256" key="1">
    <source>
        <dbReference type="SAM" id="MobiDB-lite"/>
    </source>
</evidence>
<feature type="region of interest" description="Disordered" evidence="1">
    <location>
        <begin position="123"/>
        <end position="160"/>
    </location>
</feature>
<feature type="transmembrane region" description="Helical" evidence="2">
    <location>
        <begin position="91"/>
        <end position="114"/>
    </location>
</feature>
<dbReference type="RefSeq" id="WP_149853089.1">
    <property type="nucleotide sequence ID" value="NZ_VUOB01000059.1"/>
</dbReference>
<name>A0A5B2WT47_9PSEU</name>
<feature type="region of interest" description="Disordered" evidence="1">
    <location>
        <begin position="1"/>
        <end position="52"/>
    </location>
</feature>
<dbReference type="AlphaFoldDB" id="A0A5B2WT47"/>
<proteinExistence type="predicted"/>
<evidence type="ECO:0000313" key="4">
    <source>
        <dbReference type="EMBL" id="KAA2254901.1"/>
    </source>
</evidence>